<evidence type="ECO:0000256" key="3">
    <source>
        <dbReference type="ARBA" id="ARBA00023163"/>
    </source>
</evidence>
<dbReference type="SMART" id="SM00345">
    <property type="entry name" value="HTH_GNTR"/>
    <property type="match status" value="1"/>
</dbReference>
<feature type="domain" description="HTH gntR-type" evidence="4">
    <location>
        <begin position="18"/>
        <end position="90"/>
    </location>
</feature>
<keyword evidence="2" id="KW-0238">DNA-binding</keyword>
<dbReference type="InterPro" id="IPR000524">
    <property type="entry name" value="Tscrpt_reg_HTH_GntR"/>
</dbReference>
<protein>
    <submittedName>
        <fullName evidence="5">FadR family transcriptional regulator</fullName>
    </submittedName>
</protein>
<sequence length="248" mass="26407">MTTGPDESREGWAPVSRPRTYELVLDRIEEQIASGRLGVGDRLPAERELAAALGVSRVAVREAIRVLQAMGLITQATGSGRDAGTILTSAPAEALTRLIRLHVLVASVNSKDLVRARITLERESAALAATHATEEDLRQLAESLAAMEDPASTVEQFNDADTAFHVAIARASGNTLVAELTTALRNAMRSTLLSRLQARSDYAGVAAQLSGEHRKIYDAIAARDGGRAADLVAAHIEGFYPDLSSEPS</sequence>
<dbReference type="InterPro" id="IPR036390">
    <property type="entry name" value="WH_DNA-bd_sf"/>
</dbReference>
<dbReference type="PANTHER" id="PTHR43537">
    <property type="entry name" value="TRANSCRIPTIONAL REGULATOR, GNTR FAMILY"/>
    <property type="match status" value="1"/>
</dbReference>
<reference evidence="5 6" key="1">
    <citation type="submission" date="2022-11" db="EMBL/GenBank/DDBJ databases">
        <title>Anaerobic phenanthrene biodegradation by a DNRA strain PheN6.</title>
        <authorList>
            <person name="Zhang Z."/>
        </authorList>
    </citation>
    <scope>NUCLEOTIDE SEQUENCE [LARGE SCALE GENOMIC DNA]</scope>
    <source>
        <strain evidence="5 6">PheN6</strain>
    </source>
</reference>
<keyword evidence="6" id="KW-1185">Reference proteome</keyword>
<dbReference type="PRINTS" id="PR00035">
    <property type="entry name" value="HTHGNTR"/>
</dbReference>
<dbReference type="Pfam" id="PF07729">
    <property type="entry name" value="FCD"/>
    <property type="match status" value="1"/>
</dbReference>
<dbReference type="Proteomes" id="UP001150259">
    <property type="component" value="Unassembled WGS sequence"/>
</dbReference>
<evidence type="ECO:0000256" key="1">
    <source>
        <dbReference type="ARBA" id="ARBA00023015"/>
    </source>
</evidence>
<evidence type="ECO:0000313" key="5">
    <source>
        <dbReference type="EMBL" id="MDC5696170.1"/>
    </source>
</evidence>
<name>A0ABT5GD02_9MICO</name>
<accession>A0ABT5GD02</accession>
<dbReference type="SMART" id="SM00895">
    <property type="entry name" value="FCD"/>
    <property type="match status" value="1"/>
</dbReference>
<dbReference type="EMBL" id="JAPFQL010000006">
    <property type="protein sequence ID" value="MDC5696170.1"/>
    <property type="molecule type" value="Genomic_DNA"/>
</dbReference>
<organism evidence="5 6">
    <name type="scientific">Intrasporangium calvum</name>
    <dbReference type="NCBI Taxonomy" id="53358"/>
    <lineage>
        <taxon>Bacteria</taxon>
        <taxon>Bacillati</taxon>
        <taxon>Actinomycetota</taxon>
        <taxon>Actinomycetes</taxon>
        <taxon>Micrococcales</taxon>
        <taxon>Intrasporangiaceae</taxon>
        <taxon>Intrasporangium</taxon>
    </lineage>
</organism>
<dbReference type="InterPro" id="IPR036388">
    <property type="entry name" value="WH-like_DNA-bd_sf"/>
</dbReference>
<dbReference type="SUPFAM" id="SSF46785">
    <property type="entry name" value="Winged helix' DNA-binding domain"/>
    <property type="match status" value="1"/>
</dbReference>
<dbReference type="Gene3D" id="1.10.10.10">
    <property type="entry name" value="Winged helix-like DNA-binding domain superfamily/Winged helix DNA-binding domain"/>
    <property type="match status" value="1"/>
</dbReference>
<dbReference type="PROSITE" id="PS50949">
    <property type="entry name" value="HTH_GNTR"/>
    <property type="match status" value="1"/>
</dbReference>
<dbReference type="Gene3D" id="1.20.120.530">
    <property type="entry name" value="GntR ligand-binding domain-like"/>
    <property type="match status" value="1"/>
</dbReference>
<evidence type="ECO:0000259" key="4">
    <source>
        <dbReference type="PROSITE" id="PS50949"/>
    </source>
</evidence>
<dbReference type="InterPro" id="IPR008920">
    <property type="entry name" value="TF_FadR/GntR_C"/>
</dbReference>
<keyword evidence="3" id="KW-0804">Transcription</keyword>
<evidence type="ECO:0000256" key="2">
    <source>
        <dbReference type="ARBA" id="ARBA00023125"/>
    </source>
</evidence>
<proteinExistence type="predicted"/>
<dbReference type="CDD" id="cd07377">
    <property type="entry name" value="WHTH_GntR"/>
    <property type="match status" value="1"/>
</dbReference>
<dbReference type="SUPFAM" id="SSF48008">
    <property type="entry name" value="GntR ligand-binding domain-like"/>
    <property type="match status" value="1"/>
</dbReference>
<dbReference type="Pfam" id="PF00392">
    <property type="entry name" value="GntR"/>
    <property type="match status" value="1"/>
</dbReference>
<evidence type="ECO:0000313" key="6">
    <source>
        <dbReference type="Proteomes" id="UP001150259"/>
    </source>
</evidence>
<dbReference type="InterPro" id="IPR011711">
    <property type="entry name" value="GntR_C"/>
</dbReference>
<dbReference type="RefSeq" id="WP_272460744.1">
    <property type="nucleotide sequence ID" value="NZ_JAPFQL010000006.1"/>
</dbReference>
<gene>
    <name evidence="5" type="ORF">OO014_02800</name>
</gene>
<dbReference type="PANTHER" id="PTHR43537:SF5">
    <property type="entry name" value="UXU OPERON TRANSCRIPTIONAL REGULATOR"/>
    <property type="match status" value="1"/>
</dbReference>
<comment type="caution">
    <text evidence="5">The sequence shown here is derived from an EMBL/GenBank/DDBJ whole genome shotgun (WGS) entry which is preliminary data.</text>
</comment>
<keyword evidence="1" id="KW-0805">Transcription regulation</keyword>